<evidence type="ECO:0000313" key="1">
    <source>
        <dbReference type="EMBL" id="KAJ0039092.1"/>
    </source>
</evidence>
<organism evidence="1 2">
    <name type="scientific">Pistacia integerrima</name>
    <dbReference type="NCBI Taxonomy" id="434235"/>
    <lineage>
        <taxon>Eukaryota</taxon>
        <taxon>Viridiplantae</taxon>
        <taxon>Streptophyta</taxon>
        <taxon>Embryophyta</taxon>
        <taxon>Tracheophyta</taxon>
        <taxon>Spermatophyta</taxon>
        <taxon>Magnoliopsida</taxon>
        <taxon>eudicotyledons</taxon>
        <taxon>Gunneridae</taxon>
        <taxon>Pentapetalae</taxon>
        <taxon>rosids</taxon>
        <taxon>malvids</taxon>
        <taxon>Sapindales</taxon>
        <taxon>Anacardiaceae</taxon>
        <taxon>Pistacia</taxon>
    </lineage>
</organism>
<dbReference type="Proteomes" id="UP001163603">
    <property type="component" value="Chromosome 6"/>
</dbReference>
<gene>
    <name evidence="1" type="ORF">Pint_22682</name>
</gene>
<keyword evidence="2" id="KW-1185">Reference proteome</keyword>
<reference evidence="2" key="1">
    <citation type="journal article" date="2023" name="G3 (Bethesda)">
        <title>Genome assembly and association tests identify interacting loci associated with vigor, precocity, and sex in interspecific pistachio rootstocks.</title>
        <authorList>
            <person name="Palmer W."/>
            <person name="Jacygrad E."/>
            <person name="Sagayaradj S."/>
            <person name="Cavanaugh K."/>
            <person name="Han R."/>
            <person name="Bertier L."/>
            <person name="Beede B."/>
            <person name="Kafkas S."/>
            <person name="Golino D."/>
            <person name="Preece J."/>
            <person name="Michelmore R."/>
        </authorList>
    </citation>
    <scope>NUCLEOTIDE SEQUENCE [LARGE SCALE GENOMIC DNA]</scope>
</reference>
<protein>
    <submittedName>
        <fullName evidence="1">Uncharacterized protein</fullName>
    </submittedName>
</protein>
<sequence>MWSRSLSGMIKYISKRDINSRELWRRWMSSEPKKRFAALWGNGDYGRLGLGSLESQWRPVPVVCSAFENQCVKAIACGGAHTLFLTDNGRVYATGLNDFGQLGRSENISYSLEPIEVSGFEKEVVHISTGYYHSAAITVDGELYIWGKNSNGQLGLGKKAAKVVSVPTKIECLSGIRIKLAALGSEHSVAVTDEGEVLSWGGGGSGRLGHGHESSILGFLRSSRFIC</sequence>
<dbReference type="EMBL" id="CM047741">
    <property type="protein sequence ID" value="KAJ0039092.1"/>
    <property type="molecule type" value="Genomic_DNA"/>
</dbReference>
<evidence type="ECO:0000313" key="2">
    <source>
        <dbReference type="Proteomes" id="UP001163603"/>
    </source>
</evidence>
<accession>A0ACC0YNH1</accession>
<name>A0ACC0YNH1_9ROSI</name>
<comment type="caution">
    <text evidence="1">The sequence shown here is derived from an EMBL/GenBank/DDBJ whole genome shotgun (WGS) entry which is preliminary data.</text>
</comment>
<proteinExistence type="predicted"/>